<evidence type="ECO:0000256" key="1">
    <source>
        <dbReference type="SAM" id="Phobius"/>
    </source>
</evidence>
<dbReference type="KEGG" id="lng:BSQ50_10140"/>
<keyword evidence="3" id="KW-1185">Reference proteome</keyword>
<proteinExistence type="predicted"/>
<name>A0A3Q8CVD2_9LACO</name>
<dbReference type="EMBL" id="CP018180">
    <property type="protein sequence ID" value="AUJ32864.1"/>
    <property type="molecule type" value="Genomic_DNA"/>
</dbReference>
<dbReference type="Gene3D" id="3.40.50.1820">
    <property type="entry name" value="alpha/beta hydrolase"/>
    <property type="match status" value="1"/>
</dbReference>
<keyword evidence="1" id="KW-0472">Membrane</keyword>
<dbReference type="RefSeq" id="WP_148127107.1">
    <property type="nucleotide sequence ID" value="NZ_CP018180.1"/>
</dbReference>
<organism evidence="2 3">
    <name type="scientific">Liquorilactobacillus nagelii</name>
    <dbReference type="NCBI Taxonomy" id="82688"/>
    <lineage>
        <taxon>Bacteria</taxon>
        <taxon>Bacillati</taxon>
        <taxon>Bacillota</taxon>
        <taxon>Bacilli</taxon>
        <taxon>Lactobacillales</taxon>
        <taxon>Lactobacillaceae</taxon>
        <taxon>Liquorilactobacillus</taxon>
    </lineage>
</organism>
<gene>
    <name evidence="2" type="ORF">BSQ50_10140</name>
</gene>
<reference evidence="2 3" key="1">
    <citation type="submission" date="2016-11" db="EMBL/GenBank/DDBJ databases">
        <title>Interaction between Lactobacillus species and yeast in water kefir.</title>
        <authorList>
            <person name="Behr J."/>
            <person name="Xu D."/>
            <person name="Vogel R.F."/>
        </authorList>
    </citation>
    <scope>NUCLEOTIDE SEQUENCE [LARGE SCALE GENOMIC DNA]</scope>
    <source>
        <strain evidence="2 3">TMW 1.1827</strain>
    </source>
</reference>
<evidence type="ECO:0000313" key="2">
    <source>
        <dbReference type="EMBL" id="AUJ32864.1"/>
    </source>
</evidence>
<dbReference type="Proteomes" id="UP000324497">
    <property type="component" value="Chromosome"/>
</dbReference>
<accession>A0A3Q8CVD2</accession>
<dbReference type="SUPFAM" id="SSF53474">
    <property type="entry name" value="alpha/beta-Hydrolases"/>
    <property type="match status" value="1"/>
</dbReference>
<evidence type="ECO:0000313" key="3">
    <source>
        <dbReference type="Proteomes" id="UP000324497"/>
    </source>
</evidence>
<dbReference type="Pfam" id="PF06028">
    <property type="entry name" value="DUF915"/>
    <property type="match status" value="2"/>
</dbReference>
<feature type="transmembrane region" description="Helical" evidence="1">
    <location>
        <begin position="6"/>
        <end position="25"/>
    </location>
</feature>
<evidence type="ECO:0008006" key="4">
    <source>
        <dbReference type="Google" id="ProtNLM"/>
    </source>
</evidence>
<protein>
    <recommendedName>
        <fullName evidence="4">Alpha/beta hydrolase</fullName>
    </recommendedName>
</protein>
<keyword evidence="1" id="KW-0812">Transmembrane</keyword>
<dbReference type="AlphaFoldDB" id="A0A3Q8CVD2"/>
<sequence length="306" mass="34481">MQKKKIIFSLIAIVIIGGVLGGWYLQRSQRISLSSSRAAIPTIYLPGSSGSKNTTQPIINYARQHLKESNQETVKIAFDGKVTYPTNWNPTKRATMIQVLLPMPQHSKGGKRTVKMPSNNNFQKGQQNFFLPTGQIKGMQRLLANLKSHYRIKEINVVSHSAGGVMFLQTLLATKSTIMPQIKHFIPIAGHFNGYIGDNNRGTSPNTNYLTSSGQPKIMTEQYRQLLKQKSNFPKQTKVLNIYGDLGNGSHSDGTVINESSRSLHYLVGMRNTNYHERKFTGSQYRHGKQVGNRQIQKLVFKTLYR</sequence>
<dbReference type="InterPro" id="IPR010315">
    <property type="entry name" value="DUF915_hydro-like"/>
</dbReference>
<dbReference type="InterPro" id="IPR029058">
    <property type="entry name" value="AB_hydrolase_fold"/>
</dbReference>
<keyword evidence="1" id="KW-1133">Transmembrane helix</keyword>